<dbReference type="PROSITE" id="PS51257">
    <property type="entry name" value="PROKAR_LIPOPROTEIN"/>
    <property type="match status" value="1"/>
</dbReference>
<keyword evidence="1" id="KW-0732">Signal</keyword>
<accession>A0A840BNL3</accession>
<reference evidence="2 3" key="1">
    <citation type="submission" date="2020-08" db="EMBL/GenBank/DDBJ databases">
        <title>Genomic Encyclopedia of Type Strains, Phase IV (KMG-IV): sequencing the most valuable type-strain genomes for metagenomic binning, comparative biology and taxonomic classification.</title>
        <authorList>
            <person name="Goeker M."/>
        </authorList>
    </citation>
    <scope>NUCLEOTIDE SEQUENCE [LARGE SCALE GENOMIC DNA]</scope>
    <source>
        <strain evidence="2 3">DSM 106739</strain>
    </source>
</reference>
<keyword evidence="3" id="KW-1185">Reference proteome</keyword>
<dbReference type="EMBL" id="JACIET010000002">
    <property type="protein sequence ID" value="MBB4014174.1"/>
    <property type="molecule type" value="Genomic_DNA"/>
</dbReference>
<dbReference type="AlphaFoldDB" id="A0A840BNL3"/>
<dbReference type="Proteomes" id="UP000561045">
    <property type="component" value="Unassembled WGS sequence"/>
</dbReference>
<evidence type="ECO:0000313" key="2">
    <source>
        <dbReference type="EMBL" id="MBB4014174.1"/>
    </source>
</evidence>
<evidence type="ECO:0008006" key="4">
    <source>
        <dbReference type="Google" id="ProtNLM"/>
    </source>
</evidence>
<dbReference type="RefSeq" id="WP_183636061.1">
    <property type="nucleotide sequence ID" value="NZ_BAABLE010000005.1"/>
</dbReference>
<organism evidence="2 3">
    <name type="scientific">Niveibacterium umoris</name>
    <dbReference type="NCBI Taxonomy" id="1193620"/>
    <lineage>
        <taxon>Bacteria</taxon>
        <taxon>Pseudomonadati</taxon>
        <taxon>Pseudomonadota</taxon>
        <taxon>Betaproteobacteria</taxon>
        <taxon>Rhodocyclales</taxon>
        <taxon>Rhodocyclaceae</taxon>
        <taxon>Niveibacterium</taxon>
    </lineage>
</organism>
<sequence>MQIRTLLTYLVAAAAVTAASGCAHNIRINPTAKAAEASAPKAKKTAGLYISAPDRAREVVSPGGGGDKISYFPYKDLEGPLSATLGRVYENVESLEGFDAKAISGKSVSIAFAPQLSTTSASPSPFTWPPTEFSVTIKMKAVGPSGDALWEDSVTGNGKAEFEEFKADFPLAARRASADALSKLEALLRKREGLN</sequence>
<feature type="chain" id="PRO_5033021995" description="ABC-type transport auxiliary lipoprotein component domain-containing protein" evidence="1">
    <location>
        <begin position="26"/>
        <end position="195"/>
    </location>
</feature>
<protein>
    <recommendedName>
        <fullName evidence="4">ABC-type transport auxiliary lipoprotein component domain-containing protein</fullName>
    </recommendedName>
</protein>
<comment type="caution">
    <text evidence="2">The sequence shown here is derived from an EMBL/GenBank/DDBJ whole genome shotgun (WGS) entry which is preliminary data.</text>
</comment>
<feature type="signal peptide" evidence="1">
    <location>
        <begin position="1"/>
        <end position="25"/>
    </location>
</feature>
<evidence type="ECO:0000256" key="1">
    <source>
        <dbReference type="SAM" id="SignalP"/>
    </source>
</evidence>
<gene>
    <name evidence="2" type="ORF">GGR36_003520</name>
</gene>
<name>A0A840BNL3_9RHOO</name>
<evidence type="ECO:0000313" key="3">
    <source>
        <dbReference type="Proteomes" id="UP000561045"/>
    </source>
</evidence>
<proteinExistence type="predicted"/>